<evidence type="ECO:0000313" key="5">
    <source>
        <dbReference type="Proteomes" id="UP000429607"/>
    </source>
</evidence>
<dbReference type="Proteomes" id="UP000434957">
    <property type="component" value="Unassembled WGS sequence"/>
</dbReference>
<sequence length="98" mass="10695">MRARLLYALSFRANNKSKVAYHKRRRGGTAQGLLREGDYISFNGMTGEVVMGEQEPQKAAMSGDLHEVGGRAPPHGGVHECGQARGHQRSSCIRHAGH</sequence>
<evidence type="ECO:0000313" key="2">
    <source>
        <dbReference type="EMBL" id="KAE8964687.1"/>
    </source>
</evidence>
<dbReference type="Proteomes" id="UP000429607">
    <property type="component" value="Unassembled WGS sequence"/>
</dbReference>
<dbReference type="Proteomes" id="UP000435112">
    <property type="component" value="Unassembled WGS sequence"/>
</dbReference>
<gene>
    <name evidence="3" type="ORF">PR001_g28400</name>
    <name evidence="2" type="ORF">PR002_g28900</name>
    <name evidence="4" type="ORF">PR003_g30261</name>
</gene>
<name>A0A6A3H6B8_9STRA</name>
<dbReference type="EMBL" id="QXFT01005530">
    <property type="protein sequence ID" value="KAE9272261.1"/>
    <property type="molecule type" value="Genomic_DNA"/>
</dbReference>
<comment type="caution">
    <text evidence="2">The sequence shown here is derived from an EMBL/GenBank/DDBJ whole genome shotgun (WGS) entry which is preliminary data.</text>
</comment>
<keyword evidence="6" id="KW-1185">Reference proteome</keyword>
<feature type="region of interest" description="Disordered" evidence="1">
    <location>
        <begin position="55"/>
        <end position="98"/>
    </location>
</feature>
<evidence type="ECO:0000313" key="4">
    <source>
        <dbReference type="EMBL" id="KAE9272261.1"/>
    </source>
</evidence>
<proteinExistence type="predicted"/>
<accession>A0A6A3H6B8</accession>
<dbReference type="AlphaFoldDB" id="A0A6A3H6B8"/>
<dbReference type="EMBL" id="QXFU01005357">
    <property type="protein sequence ID" value="KAE8964687.1"/>
    <property type="molecule type" value="Genomic_DNA"/>
</dbReference>
<reference evidence="5 7" key="1">
    <citation type="submission" date="2018-09" db="EMBL/GenBank/DDBJ databases">
        <title>Genomic investigation of the strawberry pathogen Phytophthora fragariae indicates pathogenicity is determined by transcriptional variation in three key races.</title>
        <authorList>
            <person name="Adams T.M."/>
            <person name="Armitage A.D."/>
            <person name="Sobczyk M.K."/>
            <person name="Bates H.J."/>
            <person name="Dunwell J.M."/>
            <person name="Nellist C.F."/>
            <person name="Harrison R.J."/>
        </authorList>
    </citation>
    <scope>NUCLEOTIDE SEQUENCE [LARGE SCALE GENOMIC DNA]</scope>
    <source>
        <strain evidence="3 5">SCRP249</strain>
        <strain evidence="2 7">SCRP324</strain>
        <strain evidence="4 6">SCRP333</strain>
    </source>
</reference>
<evidence type="ECO:0000313" key="7">
    <source>
        <dbReference type="Proteomes" id="UP000435112"/>
    </source>
</evidence>
<evidence type="ECO:0000256" key="1">
    <source>
        <dbReference type="SAM" id="MobiDB-lite"/>
    </source>
</evidence>
<evidence type="ECO:0000313" key="3">
    <source>
        <dbReference type="EMBL" id="KAE8966461.1"/>
    </source>
</evidence>
<protein>
    <submittedName>
        <fullName evidence="2">Uncharacterized protein</fullName>
    </submittedName>
</protein>
<dbReference type="EMBL" id="QXFV01005073">
    <property type="protein sequence ID" value="KAE8966461.1"/>
    <property type="molecule type" value="Genomic_DNA"/>
</dbReference>
<evidence type="ECO:0000313" key="6">
    <source>
        <dbReference type="Proteomes" id="UP000434957"/>
    </source>
</evidence>
<organism evidence="2 7">
    <name type="scientific">Phytophthora rubi</name>
    <dbReference type="NCBI Taxonomy" id="129364"/>
    <lineage>
        <taxon>Eukaryota</taxon>
        <taxon>Sar</taxon>
        <taxon>Stramenopiles</taxon>
        <taxon>Oomycota</taxon>
        <taxon>Peronosporomycetes</taxon>
        <taxon>Peronosporales</taxon>
        <taxon>Peronosporaceae</taxon>
        <taxon>Phytophthora</taxon>
    </lineage>
</organism>